<reference evidence="3" key="1">
    <citation type="submission" date="2020-08" db="EMBL/GenBank/DDBJ databases">
        <title>Multicomponent nature underlies the extraordinary mechanical properties of spider dragline silk.</title>
        <authorList>
            <person name="Kono N."/>
            <person name="Nakamura H."/>
            <person name="Mori M."/>
            <person name="Yoshida Y."/>
            <person name="Ohtoshi R."/>
            <person name="Malay A.D."/>
            <person name="Moran D.A.P."/>
            <person name="Tomita M."/>
            <person name="Numata K."/>
            <person name="Arakawa K."/>
        </authorList>
    </citation>
    <scope>NUCLEOTIDE SEQUENCE</scope>
</reference>
<keyword evidence="4" id="KW-1185">Reference proteome</keyword>
<feature type="transmembrane region" description="Helical" evidence="2">
    <location>
        <begin position="35"/>
        <end position="53"/>
    </location>
</feature>
<keyword evidence="2" id="KW-0812">Transmembrane</keyword>
<sequence>MEENTHIFVILYDKIMKCISNCVAAYELDRKACGLILLMIYVFTSYSMVTSVHRMLTGQVGFEEVACGCSIVALFTLITYIYGTVFGIFTYDLPYNVDTNESHEDAEKQESEGSSTPTENDPNNSETSKEADLEELQKLLEDVSKENDERIQKAVLSNQKRIELLTQNIDVYVRNLVEHDERLRESYSLETDKYVKISTAEIDENLKWKVAFNEQHVRLTTAAEDKNARRDLVDYIHKKRQDFLKSQQTIELQFTADYEKLQTANLNRFKHFHSKAFEMDK</sequence>
<keyword evidence="2" id="KW-1133">Transmembrane helix</keyword>
<organism evidence="3 4">
    <name type="scientific">Trichonephila inaurata madagascariensis</name>
    <dbReference type="NCBI Taxonomy" id="2747483"/>
    <lineage>
        <taxon>Eukaryota</taxon>
        <taxon>Metazoa</taxon>
        <taxon>Ecdysozoa</taxon>
        <taxon>Arthropoda</taxon>
        <taxon>Chelicerata</taxon>
        <taxon>Arachnida</taxon>
        <taxon>Araneae</taxon>
        <taxon>Araneomorphae</taxon>
        <taxon>Entelegynae</taxon>
        <taxon>Araneoidea</taxon>
        <taxon>Nephilidae</taxon>
        <taxon>Trichonephila</taxon>
        <taxon>Trichonephila inaurata</taxon>
    </lineage>
</organism>
<dbReference type="AlphaFoldDB" id="A0A8X6MER7"/>
<feature type="region of interest" description="Disordered" evidence="1">
    <location>
        <begin position="101"/>
        <end position="131"/>
    </location>
</feature>
<keyword evidence="2" id="KW-0472">Membrane</keyword>
<dbReference type="OrthoDB" id="6436622at2759"/>
<gene>
    <name evidence="3" type="ORF">TNIN_455621</name>
</gene>
<dbReference type="EMBL" id="BMAV01026353">
    <property type="protein sequence ID" value="GFS49646.1"/>
    <property type="molecule type" value="Genomic_DNA"/>
</dbReference>
<evidence type="ECO:0000313" key="4">
    <source>
        <dbReference type="Proteomes" id="UP000886998"/>
    </source>
</evidence>
<dbReference type="Proteomes" id="UP000886998">
    <property type="component" value="Unassembled WGS sequence"/>
</dbReference>
<name>A0A8X6MER7_9ARAC</name>
<evidence type="ECO:0000256" key="1">
    <source>
        <dbReference type="SAM" id="MobiDB-lite"/>
    </source>
</evidence>
<comment type="caution">
    <text evidence="3">The sequence shown here is derived from an EMBL/GenBank/DDBJ whole genome shotgun (WGS) entry which is preliminary data.</text>
</comment>
<feature type="transmembrane region" description="Helical" evidence="2">
    <location>
        <begin position="65"/>
        <end position="89"/>
    </location>
</feature>
<feature type="compositionally biased region" description="Basic and acidic residues" evidence="1">
    <location>
        <begin position="101"/>
        <end position="111"/>
    </location>
</feature>
<protein>
    <submittedName>
        <fullName evidence="3">Uncharacterized protein</fullName>
    </submittedName>
</protein>
<feature type="compositionally biased region" description="Polar residues" evidence="1">
    <location>
        <begin position="112"/>
        <end position="126"/>
    </location>
</feature>
<proteinExistence type="predicted"/>
<evidence type="ECO:0000256" key="2">
    <source>
        <dbReference type="SAM" id="Phobius"/>
    </source>
</evidence>
<evidence type="ECO:0000313" key="3">
    <source>
        <dbReference type="EMBL" id="GFS49646.1"/>
    </source>
</evidence>
<accession>A0A8X6MER7</accession>